<protein>
    <submittedName>
        <fullName evidence="2">Uncharacterized protein</fullName>
    </submittedName>
</protein>
<accession>A0AAD9WRB4</accession>
<gene>
    <name evidence="2" type="ORF">Ddye_022547</name>
</gene>
<evidence type="ECO:0000313" key="3">
    <source>
        <dbReference type="Proteomes" id="UP001280121"/>
    </source>
</evidence>
<dbReference type="EMBL" id="JANJYI010000007">
    <property type="protein sequence ID" value="KAK2640784.1"/>
    <property type="molecule type" value="Genomic_DNA"/>
</dbReference>
<dbReference type="AlphaFoldDB" id="A0AAD9WRB4"/>
<organism evidence="2 3">
    <name type="scientific">Dipteronia dyeriana</name>
    <dbReference type="NCBI Taxonomy" id="168575"/>
    <lineage>
        <taxon>Eukaryota</taxon>
        <taxon>Viridiplantae</taxon>
        <taxon>Streptophyta</taxon>
        <taxon>Embryophyta</taxon>
        <taxon>Tracheophyta</taxon>
        <taxon>Spermatophyta</taxon>
        <taxon>Magnoliopsida</taxon>
        <taxon>eudicotyledons</taxon>
        <taxon>Gunneridae</taxon>
        <taxon>Pentapetalae</taxon>
        <taxon>rosids</taxon>
        <taxon>malvids</taxon>
        <taxon>Sapindales</taxon>
        <taxon>Sapindaceae</taxon>
        <taxon>Hippocastanoideae</taxon>
        <taxon>Acereae</taxon>
        <taxon>Dipteronia</taxon>
    </lineage>
</organism>
<keyword evidence="1" id="KW-0472">Membrane</keyword>
<comment type="caution">
    <text evidence="2">The sequence shown here is derived from an EMBL/GenBank/DDBJ whole genome shotgun (WGS) entry which is preliminary data.</text>
</comment>
<keyword evidence="3" id="KW-1185">Reference proteome</keyword>
<sequence>MATTVALLGVKSFVLGIIAENKKPASGTPWISGGGVVTCNYPSDPTVFLGFLSIVSLAASVVVGFYAVFYPYKGKYVPHIVFFRNKTFFVFFNITVQVG</sequence>
<proteinExistence type="predicted"/>
<dbReference type="Proteomes" id="UP001280121">
    <property type="component" value="Unassembled WGS sequence"/>
</dbReference>
<evidence type="ECO:0000313" key="2">
    <source>
        <dbReference type="EMBL" id="KAK2640784.1"/>
    </source>
</evidence>
<evidence type="ECO:0000256" key="1">
    <source>
        <dbReference type="SAM" id="Phobius"/>
    </source>
</evidence>
<reference evidence="2" key="1">
    <citation type="journal article" date="2023" name="Plant J.">
        <title>Genome sequences and population genomics provide insights into the demographic history, inbreeding, and mutation load of two 'living fossil' tree species of Dipteronia.</title>
        <authorList>
            <person name="Feng Y."/>
            <person name="Comes H.P."/>
            <person name="Chen J."/>
            <person name="Zhu S."/>
            <person name="Lu R."/>
            <person name="Zhang X."/>
            <person name="Li P."/>
            <person name="Qiu J."/>
            <person name="Olsen K.M."/>
            <person name="Qiu Y."/>
        </authorList>
    </citation>
    <scope>NUCLEOTIDE SEQUENCE</scope>
    <source>
        <strain evidence="2">KIB01</strain>
    </source>
</reference>
<feature type="transmembrane region" description="Helical" evidence="1">
    <location>
        <begin position="47"/>
        <end position="69"/>
    </location>
</feature>
<keyword evidence="1" id="KW-0812">Transmembrane</keyword>
<keyword evidence="1" id="KW-1133">Transmembrane helix</keyword>
<name>A0AAD9WRB4_9ROSI</name>